<evidence type="ECO:0000313" key="2">
    <source>
        <dbReference type="Proteomes" id="UP000534286"/>
    </source>
</evidence>
<dbReference type="Pfam" id="PF20062">
    <property type="entry name" value="DUF6461"/>
    <property type="match status" value="1"/>
</dbReference>
<evidence type="ECO:0000313" key="1">
    <source>
        <dbReference type="EMBL" id="MBB4938487.1"/>
    </source>
</evidence>
<comment type="caution">
    <text evidence="1">The sequence shown here is derived from an EMBL/GenBank/DDBJ whole genome shotgun (WGS) entry which is preliminary data.</text>
</comment>
<organism evidence="1 2">
    <name type="scientific">Streptosporangium album</name>
    <dbReference type="NCBI Taxonomy" id="47479"/>
    <lineage>
        <taxon>Bacteria</taxon>
        <taxon>Bacillati</taxon>
        <taxon>Actinomycetota</taxon>
        <taxon>Actinomycetes</taxon>
        <taxon>Streptosporangiales</taxon>
        <taxon>Streptosporangiaceae</taxon>
        <taxon>Streptosporangium</taxon>
    </lineage>
</organism>
<reference evidence="1 2" key="1">
    <citation type="submission" date="2020-08" db="EMBL/GenBank/DDBJ databases">
        <title>Sequencing the genomes of 1000 actinobacteria strains.</title>
        <authorList>
            <person name="Klenk H.-P."/>
        </authorList>
    </citation>
    <scope>NUCLEOTIDE SEQUENCE [LARGE SCALE GENOMIC DNA]</scope>
    <source>
        <strain evidence="1 2">DSM 43023</strain>
    </source>
</reference>
<dbReference type="Proteomes" id="UP000534286">
    <property type="component" value="Unassembled WGS sequence"/>
</dbReference>
<dbReference type="InterPro" id="IPR045592">
    <property type="entry name" value="DUF6461"/>
</dbReference>
<dbReference type="RefSeq" id="WP_184754654.1">
    <property type="nucleotide sequence ID" value="NZ_BAABEK010000048.1"/>
</dbReference>
<proteinExistence type="predicted"/>
<keyword evidence="2" id="KW-1185">Reference proteome</keyword>
<dbReference type="AlphaFoldDB" id="A0A7W7W8M8"/>
<accession>A0A7W7W8M8</accession>
<gene>
    <name evidence="1" type="ORF">FHR32_002792</name>
</gene>
<sequence>MSINRHDYASDGFVYAVDRDVMLSFEPLAPQYRKGVDSERWEPAMEEVGLGRRTFDDPSQQTPGSVHTFAAILAAV</sequence>
<protein>
    <submittedName>
        <fullName evidence="1">Uncharacterized protein</fullName>
    </submittedName>
</protein>
<dbReference type="EMBL" id="JACHJU010000001">
    <property type="protein sequence ID" value="MBB4938487.1"/>
    <property type="molecule type" value="Genomic_DNA"/>
</dbReference>
<name>A0A7W7W8M8_9ACTN</name>